<name>A0AA39JK62_ARMTA</name>
<dbReference type="InterPro" id="IPR002347">
    <property type="entry name" value="SDR_fam"/>
</dbReference>
<dbReference type="GO" id="GO:0016491">
    <property type="term" value="F:oxidoreductase activity"/>
    <property type="evidence" value="ECO:0007669"/>
    <property type="project" value="UniProtKB-KW"/>
</dbReference>
<dbReference type="PANTHER" id="PTHR43157:SF31">
    <property type="entry name" value="PHOSPHATIDYLINOSITOL-GLYCAN BIOSYNTHESIS CLASS F PROTEIN"/>
    <property type="match status" value="1"/>
</dbReference>
<dbReference type="SUPFAM" id="SSF51735">
    <property type="entry name" value="NAD(P)-binding Rossmann-fold domains"/>
    <property type="match status" value="1"/>
</dbReference>
<dbReference type="AlphaFoldDB" id="A0AA39JK62"/>
<dbReference type="RefSeq" id="XP_060324837.1">
    <property type="nucleotide sequence ID" value="XM_060468050.1"/>
</dbReference>
<dbReference type="PRINTS" id="PR00081">
    <property type="entry name" value="GDHRDH"/>
</dbReference>
<evidence type="ECO:0000313" key="2">
    <source>
        <dbReference type="EMBL" id="KAK0443712.1"/>
    </source>
</evidence>
<evidence type="ECO:0008006" key="4">
    <source>
        <dbReference type="Google" id="ProtNLM"/>
    </source>
</evidence>
<dbReference type="Gene3D" id="3.40.50.720">
    <property type="entry name" value="NAD(P)-binding Rossmann-like Domain"/>
    <property type="match status" value="1"/>
</dbReference>
<dbReference type="EMBL" id="JAUEPS010000057">
    <property type="protein sequence ID" value="KAK0443712.1"/>
    <property type="molecule type" value="Genomic_DNA"/>
</dbReference>
<evidence type="ECO:0000313" key="3">
    <source>
        <dbReference type="Proteomes" id="UP001175211"/>
    </source>
</evidence>
<keyword evidence="1" id="KW-0560">Oxidoreductase</keyword>
<dbReference type="PANTHER" id="PTHR43157">
    <property type="entry name" value="PHOSPHATIDYLINOSITOL-GLYCAN BIOSYNTHESIS CLASS F PROTEIN-RELATED"/>
    <property type="match status" value="1"/>
</dbReference>
<organism evidence="2 3">
    <name type="scientific">Armillaria tabescens</name>
    <name type="common">Ringless honey mushroom</name>
    <name type="synonym">Agaricus tabescens</name>
    <dbReference type="NCBI Taxonomy" id="1929756"/>
    <lineage>
        <taxon>Eukaryota</taxon>
        <taxon>Fungi</taxon>
        <taxon>Dikarya</taxon>
        <taxon>Basidiomycota</taxon>
        <taxon>Agaricomycotina</taxon>
        <taxon>Agaricomycetes</taxon>
        <taxon>Agaricomycetidae</taxon>
        <taxon>Agaricales</taxon>
        <taxon>Marasmiineae</taxon>
        <taxon>Physalacriaceae</taxon>
        <taxon>Desarmillaria</taxon>
    </lineage>
</organism>
<dbReference type="Pfam" id="PF00106">
    <property type="entry name" value="adh_short"/>
    <property type="match status" value="1"/>
</dbReference>
<comment type="caution">
    <text evidence="2">The sequence shown here is derived from an EMBL/GenBank/DDBJ whole genome shotgun (WGS) entry which is preliminary data.</text>
</comment>
<accession>A0AA39JK62</accession>
<evidence type="ECO:0000256" key="1">
    <source>
        <dbReference type="ARBA" id="ARBA00023002"/>
    </source>
</evidence>
<gene>
    <name evidence="2" type="ORF">EV420DRAFT_1277835</name>
</gene>
<dbReference type="InterPro" id="IPR036291">
    <property type="entry name" value="NAD(P)-bd_dom_sf"/>
</dbReference>
<sequence>MALRSYEQFVTDQTKPVPAVVTTDLSRKTIILAGANAGLGFEAAKHFARMNPARLILTTRDEAKGKKALAKIQASTGYTKAEFWILNLANFGSIVAFADRADRELDRLDILVENAGIATWEYEQVEGWEKTYMAIHTNNLGPGLLAIHMIPKMLETAHKHLVNPRLVIVASDIHYWTTIEKDVIASLGILTKLSDREYSTEEVMKHRYHDSKLLNVLFAQALQLHVPSFPAITVNSVTPGLCFSNIRSGAPAKEAEHLQKIREELGFTTEEGSRQLVYAAVGSLDDEEKLRRKYINRSEVVEESDFVISKDGKIIQDKVWDEMLKIFGKIDPKVVAICRSHL</sequence>
<reference evidence="2" key="1">
    <citation type="submission" date="2023-06" db="EMBL/GenBank/DDBJ databases">
        <authorList>
            <consortium name="Lawrence Berkeley National Laboratory"/>
            <person name="Ahrendt S."/>
            <person name="Sahu N."/>
            <person name="Indic B."/>
            <person name="Wong-Bajracharya J."/>
            <person name="Merenyi Z."/>
            <person name="Ke H.-M."/>
            <person name="Monk M."/>
            <person name="Kocsube S."/>
            <person name="Drula E."/>
            <person name="Lipzen A."/>
            <person name="Balint B."/>
            <person name="Henrissat B."/>
            <person name="Andreopoulos B."/>
            <person name="Martin F.M."/>
            <person name="Harder C.B."/>
            <person name="Rigling D."/>
            <person name="Ford K.L."/>
            <person name="Foster G.D."/>
            <person name="Pangilinan J."/>
            <person name="Papanicolaou A."/>
            <person name="Barry K."/>
            <person name="LaButti K."/>
            <person name="Viragh M."/>
            <person name="Koriabine M."/>
            <person name="Yan M."/>
            <person name="Riley R."/>
            <person name="Champramary S."/>
            <person name="Plett K.L."/>
            <person name="Tsai I.J."/>
            <person name="Slot J."/>
            <person name="Sipos G."/>
            <person name="Plett J."/>
            <person name="Nagy L.G."/>
            <person name="Grigoriev I.V."/>
        </authorList>
    </citation>
    <scope>NUCLEOTIDE SEQUENCE</scope>
    <source>
        <strain evidence="2">CCBAS 213</strain>
    </source>
</reference>
<dbReference type="GeneID" id="85351598"/>
<dbReference type="Proteomes" id="UP001175211">
    <property type="component" value="Unassembled WGS sequence"/>
</dbReference>
<proteinExistence type="predicted"/>
<keyword evidence="3" id="KW-1185">Reference proteome</keyword>
<protein>
    <recommendedName>
        <fullName evidence="4">NAD(P)-binding protein</fullName>
    </recommendedName>
</protein>